<protein>
    <submittedName>
        <fullName evidence="2">Kinase-like domain</fullName>
    </submittedName>
</protein>
<keyword evidence="2" id="KW-0418">Kinase</keyword>
<sequence>MSVGISRSPQGQPEPQHQTQEKDVLSQNMTDMLVRRIDPLCRTSAHRVTAEQLCRDWGIVVQSLDLRTGGAADGEVFIQPIPPTQIQTWLDEFRPWDQPGAGQWDFDLPGSYDPHEDRHYGMSNSLGISRMVCNYIEMCYRYEKGSIIRNKTRWRPSSFGVKHLSSSTSNIHRWHARFMLHQCEPADAGKFYLSETRPDSALPHLGCFLHDDELLADDGSLSTAELTTIMVLALRQAMNPIYKQATVVPITVYSCAGQQVRIIQGCIDFRHRQFDIRYSEILDFNEGGVRRTEENMQRFLTLLGWVLGNPVGNVKRP</sequence>
<accession>A0A2H4SRQ7</accession>
<feature type="region of interest" description="Disordered" evidence="1">
    <location>
        <begin position="1"/>
        <end position="23"/>
    </location>
</feature>
<dbReference type="AlphaFoldDB" id="A0A2H4SRQ7"/>
<name>A0A2H4SRQ7_CORMI</name>
<dbReference type="EMBL" id="CP023326">
    <property type="protein sequence ID" value="ATY65788.1"/>
    <property type="molecule type" value="Genomic_DNA"/>
</dbReference>
<proteinExistence type="predicted"/>
<gene>
    <name evidence="2" type="ORF">A9K55_001172</name>
</gene>
<feature type="compositionally biased region" description="Polar residues" evidence="1">
    <location>
        <begin position="1"/>
        <end position="18"/>
    </location>
</feature>
<dbReference type="GO" id="GO:0016301">
    <property type="term" value="F:kinase activity"/>
    <property type="evidence" value="ECO:0007669"/>
    <property type="project" value="UniProtKB-KW"/>
</dbReference>
<keyword evidence="2" id="KW-0808">Transferase</keyword>
<dbReference type="OrthoDB" id="4870109at2759"/>
<dbReference type="VEuPathDB" id="FungiDB:A9K55_001172"/>
<reference evidence="2 3" key="1">
    <citation type="journal article" date="2017" name="BMC Genomics">
        <title>Chromosome level assembly and secondary metabolite potential of the parasitic fungus Cordyceps militaris.</title>
        <authorList>
            <person name="Kramer G.J."/>
            <person name="Nodwell J.R."/>
        </authorList>
    </citation>
    <scope>NUCLEOTIDE SEQUENCE [LARGE SCALE GENOMIC DNA]</scope>
    <source>
        <strain evidence="2 3">ATCC 34164</strain>
    </source>
</reference>
<evidence type="ECO:0000313" key="2">
    <source>
        <dbReference type="EMBL" id="ATY65788.1"/>
    </source>
</evidence>
<evidence type="ECO:0000313" key="3">
    <source>
        <dbReference type="Proteomes" id="UP000323067"/>
    </source>
</evidence>
<evidence type="ECO:0000256" key="1">
    <source>
        <dbReference type="SAM" id="MobiDB-lite"/>
    </source>
</evidence>
<organism evidence="2 3">
    <name type="scientific">Cordyceps militaris</name>
    <name type="common">Caterpillar fungus</name>
    <name type="synonym">Clavaria militaris</name>
    <dbReference type="NCBI Taxonomy" id="73501"/>
    <lineage>
        <taxon>Eukaryota</taxon>
        <taxon>Fungi</taxon>
        <taxon>Dikarya</taxon>
        <taxon>Ascomycota</taxon>
        <taxon>Pezizomycotina</taxon>
        <taxon>Sordariomycetes</taxon>
        <taxon>Hypocreomycetidae</taxon>
        <taxon>Hypocreales</taxon>
        <taxon>Cordycipitaceae</taxon>
        <taxon>Cordyceps</taxon>
    </lineage>
</organism>
<dbReference type="Proteomes" id="UP000323067">
    <property type="component" value="Chromosome iii"/>
</dbReference>
<dbReference type="VEuPathDB" id="FungiDB:CCM_09043"/>